<dbReference type="InterPro" id="IPR011335">
    <property type="entry name" value="Restrct_endonuc-II-like"/>
</dbReference>
<dbReference type="Gene3D" id="3.40.960.10">
    <property type="entry name" value="VSR Endonuclease"/>
    <property type="match status" value="1"/>
</dbReference>
<dbReference type="Proteomes" id="UP000229247">
    <property type="component" value="Unassembled WGS sequence"/>
</dbReference>
<gene>
    <name evidence="2" type="ORF">COS30_01095</name>
</gene>
<dbReference type="PANTHER" id="PTHR38590:SF1">
    <property type="entry name" value="BLL0828 PROTEIN"/>
    <property type="match status" value="1"/>
</dbReference>
<accession>A0A2M7D6J4</accession>
<dbReference type="CDD" id="cd01038">
    <property type="entry name" value="Endonuclease_DUF559"/>
    <property type="match status" value="1"/>
</dbReference>
<feature type="domain" description="DUF559" evidence="1">
    <location>
        <begin position="9"/>
        <end position="117"/>
    </location>
</feature>
<organism evidence="2 3">
    <name type="scientific">Candidatus Portnoybacteria bacterium CG02_land_8_20_14_3_00_45_8</name>
    <dbReference type="NCBI Taxonomy" id="1974807"/>
    <lineage>
        <taxon>Bacteria</taxon>
        <taxon>Candidatus Portnoyibacteriota</taxon>
    </lineage>
</organism>
<evidence type="ECO:0000313" key="3">
    <source>
        <dbReference type="Proteomes" id="UP000229247"/>
    </source>
</evidence>
<reference evidence="3" key="1">
    <citation type="submission" date="2017-09" db="EMBL/GenBank/DDBJ databases">
        <title>Depth-based differentiation of microbial function through sediment-hosted aquifers and enrichment of novel symbionts in the deep terrestrial subsurface.</title>
        <authorList>
            <person name="Probst A.J."/>
            <person name="Ladd B."/>
            <person name="Jarett J.K."/>
            <person name="Geller-Mcgrath D.E."/>
            <person name="Sieber C.M.K."/>
            <person name="Emerson J.B."/>
            <person name="Anantharaman K."/>
            <person name="Thomas B.C."/>
            <person name="Malmstrom R."/>
            <person name="Stieglmeier M."/>
            <person name="Klingl A."/>
            <person name="Woyke T."/>
            <person name="Ryan C.M."/>
            <person name="Banfield J.F."/>
        </authorList>
    </citation>
    <scope>NUCLEOTIDE SEQUENCE [LARGE SCALE GENOMIC DNA]</scope>
</reference>
<evidence type="ECO:0000259" key="1">
    <source>
        <dbReference type="Pfam" id="PF04480"/>
    </source>
</evidence>
<dbReference type="AlphaFoldDB" id="A0A2M7D6J4"/>
<protein>
    <recommendedName>
        <fullName evidence="1">DUF559 domain-containing protein</fullName>
    </recommendedName>
</protein>
<comment type="caution">
    <text evidence="2">The sequence shown here is derived from an EMBL/GenBank/DDBJ whole genome shotgun (WGS) entry which is preliminary data.</text>
</comment>
<dbReference type="InterPro" id="IPR007569">
    <property type="entry name" value="DUF559"/>
</dbReference>
<dbReference type="EMBL" id="PEUE01000028">
    <property type="protein sequence ID" value="PIV38633.1"/>
    <property type="molecule type" value="Genomic_DNA"/>
</dbReference>
<dbReference type="InterPro" id="IPR047216">
    <property type="entry name" value="Endonuclease_DUF559_bact"/>
</dbReference>
<dbReference type="SUPFAM" id="SSF52980">
    <property type="entry name" value="Restriction endonuclease-like"/>
    <property type="match status" value="1"/>
</dbReference>
<evidence type="ECO:0000313" key="2">
    <source>
        <dbReference type="EMBL" id="PIV38633.1"/>
    </source>
</evidence>
<name>A0A2M7D6J4_9BACT</name>
<proteinExistence type="predicted"/>
<dbReference type="Pfam" id="PF04480">
    <property type="entry name" value="DUF559"/>
    <property type="match status" value="1"/>
</dbReference>
<sequence length="119" mass="14068">MGHLLYNKNLKILSRQLRTSSTDAEKLLWSKIRKKQIKGYQFFRQKPIGNFIVDFYCKEAGLVIEIDGGQHYENENIKNDKIREDFLKKQGLKIMRFTNLDILKNIESVVGKIYDEIDE</sequence>
<dbReference type="PANTHER" id="PTHR38590">
    <property type="entry name" value="BLL0828 PROTEIN"/>
    <property type="match status" value="1"/>
</dbReference>